<dbReference type="RefSeq" id="WP_103162777.1">
    <property type="nucleotide sequence ID" value="NZ_MTAH01000015.1"/>
</dbReference>
<comment type="caution">
    <text evidence="1">The sequence shown here is derived from an EMBL/GenBank/DDBJ whole genome shotgun (WGS) entry which is preliminary data.</text>
</comment>
<gene>
    <name evidence="1" type="ORF">BV926_17360</name>
</gene>
<reference evidence="1 2" key="1">
    <citation type="submission" date="2017-01" db="EMBL/GenBank/DDBJ databases">
        <title>Comparative Genomics of 38 Pectobacterium strains comprising three species revealed the characteristics of Pectobacterium carotovorum.</title>
        <authorList>
            <person name="Xie H."/>
            <person name="Ma Y."/>
            <person name="Li X."/>
        </authorList>
    </citation>
    <scope>NUCLEOTIDE SEQUENCE [LARGE SCALE GENOMIC DNA]</scope>
    <source>
        <strain evidence="1 2">Q142</strain>
    </source>
</reference>
<proteinExistence type="predicted"/>
<organism evidence="1 2">
    <name type="scientific">Pectobacterium odoriferum</name>
    <dbReference type="NCBI Taxonomy" id="78398"/>
    <lineage>
        <taxon>Bacteria</taxon>
        <taxon>Pseudomonadati</taxon>
        <taxon>Pseudomonadota</taxon>
        <taxon>Gammaproteobacteria</taxon>
        <taxon>Enterobacterales</taxon>
        <taxon>Pectobacteriaceae</taxon>
        <taxon>Pectobacterium</taxon>
    </lineage>
</organism>
<evidence type="ECO:0000313" key="1">
    <source>
        <dbReference type="EMBL" id="POE24748.1"/>
    </source>
</evidence>
<dbReference type="EMBL" id="MTAO01000014">
    <property type="protein sequence ID" value="POE24748.1"/>
    <property type="molecule type" value="Genomic_DNA"/>
</dbReference>
<accession>A0ABD6VM57</accession>
<name>A0ABD6VM57_9GAMM</name>
<protein>
    <submittedName>
        <fullName evidence="1">Uncharacterized protein</fullName>
    </submittedName>
</protein>
<dbReference type="AlphaFoldDB" id="A0ABD6VM57"/>
<evidence type="ECO:0000313" key="2">
    <source>
        <dbReference type="Proteomes" id="UP000237274"/>
    </source>
</evidence>
<dbReference type="Proteomes" id="UP000237274">
    <property type="component" value="Unassembled WGS sequence"/>
</dbReference>
<sequence length="91" mass="10921">MNGSFINLEVFYFVPFITLIDFSKSDHFQSVNQKEPEKQKELNFPFLKIERNDKQEDTQYHLTPHLKNKNKRNYMILIILLNRSQKCLNSA</sequence>